<feature type="domain" description="TFIIS-type" evidence="11">
    <location>
        <begin position="62"/>
        <end position="102"/>
    </location>
</feature>
<dbReference type="NCBIfam" id="TIGR01384">
    <property type="entry name" value="TFS_arch"/>
    <property type="match status" value="1"/>
</dbReference>
<sequence length="105" mass="12170">MEFCPKCGTVMFPKGDCFECKNCEYTTKITKESVKEYEISEKVSTNDSIIVTSDDIQTLPTTTVKCPKCDNKEASWWLIQTRGADESETRFFRCTKCSCTWREYD</sequence>
<dbReference type="GO" id="GO:0003899">
    <property type="term" value="F:DNA-directed RNA polymerase activity"/>
    <property type="evidence" value="ECO:0007669"/>
    <property type="project" value="InterPro"/>
</dbReference>
<evidence type="ECO:0000256" key="8">
    <source>
        <dbReference type="PIRSR" id="PIRSR005586-1"/>
    </source>
</evidence>
<dbReference type="GO" id="GO:0003676">
    <property type="term" value="F:nucleic acid binding"/>
    <property type="evidence" value="ECO:0007669"/>
    <property type="project" value="InterPro"/>
</dbReference>
<dbReference type="AlphaFoldDB" id="A0A8T5UUU1"/>
<dbReference type="Pfam" id="PF01096">
    <property type="entry name" value="Zn_ribbon_TFIIS"/>
    <property type="match status" value="1"/>
</dbReference>
<evidence type="ECO:0000256" key="5">
    <source>
        <dbReference type="ARBA" id="ARBA00023015"/>
    </source>
</evidence>
<dbReference type="Proteomes" id="UP000825933">
    <property type="component" value="Unassembled WGS sequence"/>
</dbReference>
<gene>
    <name evidence="12" type="ORF">K8N75_02720</name>
</gene>
<comment type="similarity">
    <text evidence="7 10">Belongs to the archaeal rpoM/eukaryotic RPA12/RPB9/RPC11 RNA polymerase family.</text>
</comment>
<dbReference type="GO" id="GO:0008270">
    <property type="term" value="F:zinc ion binding"/>
    <property type="evidence" value="ECO:0007669"/>
    <property type="project" value="UniProtKB-KW"/>
</dbReference>
<evidence type="ECO:0000256" key="3">
    <source>
        <dbReference type="ARBA" id="ARBA00022771"/>
    </source>
</evidence>
<feature type="binding site" evidence="8">
    <location>
        <position position="7"/>
    </location>
    <ligand>
        <name>Zn(2+)</name>
        <dbReference type="ChEBI" id="CHEBI:29105"/>
        <label>1</label>
    </ligand>
</feature>
<comment type="caution">
    <text evidence="12">The sequence shown here is derived from an EMBL/GenBank/DDBJ whole genome shotgun (WGS) entry which is preliminary data.</text>
</comment>
<keyword evidence="5" id="KW-0805">Transcription regulation</keyword>
<dbReference type="SMART" id="SM00661">
    <property type="entry name" value="RPOL9"/>
    <property type="match status" value="1"/>
</dbReference>
<evidence type="ECO:0000256" key="7">
    <source>
        <dbReference type="PIRNR" id="PIRNR005586"/>
    </source>
</evidence>
<keyword evidence="7 10" id="KW-0804">Transcription</keyword>
<dbReference type="RefSeq" id="WP_048191859.1">
    <property type="nucleotide sequence ID" value="NZ_JAIOUQ010000003.1"/>
</dbReference>
<feature type="binding site" evidence="8">
    <location>
        <position position="20"/>
    </location>
    <ligand>
        <name>Zn(2+)</name>
        <dbReference type="ChEBI" id="CHEBI:29105"/>
        <label>1</label>
    </ligand>
</feature>
<feature type="zinc finger region" description="C4-type" evidence="9">
    <location>
        <begin position="4"/>
        <end position="23"/>
    </location>
</feature>
<dbReference type="PANTHER" id="PTHR11239">
    <property type="entry name" value="DNA-DIRECTED RNA POLYMERASE"/>
    <property type="match status" value="1"/>
</dbReference>
<evidence type="ECO:0000256" key="4">
    <source>
        <dbReference type="ARBA" id="ARBA00022833"/>
    </source>
</evidence>
<reference evidence="13" key="1">
    <citation type="journal article" date="2022" name="Microbiol. Resour. Announc.">
        <title>Draft Genome Sequence of a Methanogenic Archaeon from West Spitsbergen Permafrost.</title>
        <authorList>
            <person name="Trubitsyn V."/>
            <person name="Rivkina E."/>
            <person name="Shcherbakova V."/>
        </authorList>
    </citation>
    <scope>NUCLEOTIDE SEQUENCE [LARGE SCALE GENOMIC DNA]</scope>
    <source>
        <strain evidence="13">VT</strain>
    </source>
</reference>
<evidence type="ECO:0000256" key="6">
    <source>
        <dbReference type="ARBA" id="ARBA00032962"/>
    </source>
</evidence>
<evidence type="ECO:0000259" key="11">
    <source>
        <dbReference type="PROSITE" id="PS51133"/>
    </source>
</evidence>
<proteinExistence type="inferred from homology"/>
<keyword evidence="4 8" id="KW-0862">Zinc</keyword>
<feature type="binding site" evidence="8">
    <location>
        <position position="23"/>
    </location>
    <ligand>
        <name>Zn(2+)</name>
        <dbReference type="ChEBI" id="CHEBI:29105"/>
        <label>1</label>
    </ligand>
</feature>
<dbReference type="SMART" id="SM00440">
    <property type="entry name" value="ZnF_C2C2"/>
    <property type="match status" value="1"/>
</dbReference>
<dbReference type="InterPro" id="IPR012164">
    <property type="entry name" value="Rpa12/Rpb9/Rpc10/TFS"/>
</dbReference>
<dbReference type="Gene3D" id="2.20.25.10">
    <property type="match status" value="1"/>
</dbReference>
<dbReference type="GO" id="GO:0006355">
    <property type="term" value="P:regulation of DNA-templated transcription"/>
    <property type="evidence" value="ECO:0007669"/>
    <property type="project" value="InterPro"/>
</dbReference>
<dbReference type="GO" id="GO:0006351">
    <property type="term" value="P:DNA-templated transcription"/>
    <property type="evidence" value="ECO:0007669"/>
    <property type="project" value="InterPro"/>
</dbReference>
<feature type="binding site" evidence="8">
    <location>
        <position position="69"/>
    </location>
    <ligand>
        <name>Zn(2+)</name>
        <dbReference type="ChEBI" id="CHEBI:29105"/>
        <label>2</label>
    </ligand>
</feature>
<feature type="binding site" evidence="8">
    <location>
        <position position="4"/>
    </location>
    <ligand>
        <name>Zn(2+)</name>
        <dbReference type="ChEBI" id="CHEBI:29105"/>
        <label>1</label>
    </ligand>
</feature>
<evidence type="ECO:0000313" key="12">
    <source>
        <dbReference type="EMBL" id="MBZ2164960.1"/>
    </source>
</evidence>
<dbReference type="CDD" id="cd10511">
    <property type="entry name" value="Zn-ribbon_TFS"/>
    <property type="match status" value="1"/>
</dbReference>
<protein>
    <recommendedName>
        <fullName evidence="1">Transcription factor S</fullName>
    </recommendedName>
    <alternativeName>
        <fullName evidence="6">Transcription elongation factor IIS/RNA polymerase subunit homolog</fullName>
    </alternativeName>
</protein>
<keyword evidence="2 8" id="KW-0479">Metal-binding</keyword>
<dbReference type="InterPro" id="IPR001529">
    <property type="entry name" value="Zn_ribbon_RPB9"/>
</dbReference>
<evidence type="ECO:0000256" key="1">
    <source>
        <dbReference type="ARBA" id="ARBA00018272"/>
    </source>
</evidence>
<dbReference type="InterPro" id="IPR006288">
    <property type="entry name" value="TFS"/>
</dbReference>
<dbReference type="InterPro" id="IPR001222">
    <property type="entry name" value="Znf_TFIIS"/>
</dbReference>
<dbReference type="PROSITE" id="PS51133">
    <property type="entry name" value="ZF_TFIIS_2"/>
    <property type="match status" value="1"/>
</dbReference>
<feature type="binding site" evidence="8">
    <location>
        <position position="66"/>
    </location>
    <ligand>
        <name>Zn(2+)</name>
        <dbReference type="ChEBI" id="CHEBI:29105"/>
        <label>2</label>
    </ligand>
</feature>
<accession>A0A8T5UUU1</accession>
<evidence type="ECO:0000256" key="2">
    <source>
        <dbReference type="ARBA" id="ARBA00022723"/>
    </source>
</evidence>
<evidence type="ECO:0000313" key="13">
    <source>
        <dbReference type="Proteomes" id="UP000825933"/>
    </source>
</evidence>
<keyword evidence="3 9" id="KW-0863">Zinc-finger</keyword>
<name>A0A8T5UUU1_9EURY</name>
<dbReference type="PIRSF" id="PIRSF005586">
    <property type="entry name" value="RNApol_RpoM"/>
    <property type="match status" value="1"/>
</dbReference>
<evidence type="ECO:0000256" key="10">
    <source>
        <dbReference type="RuleBase" id="RU003474"/>
    </source>
</evidence>
<dbReference type="SUPFAM" id="SSF57783">
    <property type="entry name" value="Zinc beta-ribbon"/>
    <property type="match status" value="1"/>
</dbReference>
<dbReference type="PANTHER" id="PTHR11239:SF12">
    <property type="entry name" value="DNA-DIRECTED RNA POLYMERASE III SUBUNIT RPC10"/>
    <property type="match status" value="1"/>
</dbReference>
<feature type="binding site" evidence="8">
    <location>
        <position position="97"/>
    </location>
    <ligand>
        <name>Zn(2+)</name>
        <dbReference type="ChEBI" id="CHEBI:29105"/>
        <label>2</label>
    </ligand>
</feature>
<evidence type="ECO:0000256" key="9">
    <source>
        <dbReference type="PIRSR" id="PIRSR005586-2"/>
    </source>
</evidence>
<keyword evidence="13" id="KW-1185">Reference proteome</keyword>
<organism evidence="12 13">
    <name type="scientific">Methanobacterium spitsbergense</name>
    <dbReference type="NCBI Taxonomy" id="2874285"/>
    <lineage>
        <taxon>Archaea</taxon>
        <taxon>Methanobacteriati</taxon>
        <taxon>Methanobacteriota</taxon>
        <taxon>Methanomada group</taxon>
        <taxon>Methanobacteria</taxon>
        <taxon>Methanobacteriales</taxon>
        <taxon>Methanobacteriaceae</taxon>
        <taxon>Methanobacterium</taxon>
    </lineage>
</organism>
<dbReference type="EMBL" id="JAIOUQ010000003">
    <property type="protein sequence ID" value="MBZ2164960.1"/>
    <property type="molecule type" value="Genomic_DNA"/>
</dbReference>
<feature type="binding site" evidence="8">
    <location>
        <position position="94"/>
    </location>
    <ligand>
        <name>Zn(2+)</name>
        <dbReference type="ChEBI" id="CHEBI:29105"/>
        <label>2</label>
    </ligand>
</feature>